<keyword evidence="2" id="KW-0472">Membrane</keyword>
<organism evidence="3 4">
    <name type="scientific">Dimorphilus gyrociliatus</name>
    <dbReference type="NCBI Taxonomy" id="2664684"/>
    <lineage>
        <taxon>Eukaryota</taxon>
        <taxon>Metazoa</taxon>
        <taxon>Spiralia</taxon>
        <taxon>Lophotrochozoa</taxon>
        <taxon>Annelida</taxon>
        <taxon>Polychaeta</taxon>
        <taxon>Polychaeta incertae sedis</taxon>
        <taxon>Dinophilidae</taxon>
        <taxon>Dimorphilus</taxon>
    </lineage>
</organism>
<accession>A0A7I8VCA2</accession>
<sequence length="180" mass="20329">MTTEKTINDPSRCKDNYIKISSNCVSYGLFFGLIGGIGGTIILTLIIALICLIRNKPTNLNETASPPQKTTTDNLYGNNLSNQAQPILRELEEAIAPRLGTFNQGYQNDRLSDPSFTTFTSGLESIDTSSKLNLQRPKLQHKRSQDSIPRSNDKSNDRSSYSSRNEPYRRSNPEDEYYYY</sequence>
<dbReference type="AlphaFoldDB" id="A0A7I8VCA2"/>
<name>A0A7I8VCA2_9ANNE</name>
<keyword evidence="2" id="KW-0812">Transmembrane</keyword>
<comment type="caution">
    <text evidence="3">The sequence shown here is derived from an EMBL/GenBank/DDBJ whole genome shotgun (WGS) entry which is preliminary data.</text>
</comment>
<feature type="transmembrane region" description="Helical" evidence="2">
    <location>
        <begin position="29"/>
        <end position="53"/>
    </location>
</feature>
<protein>
    <submittedName>
        <fullName evidence="3">DgyrCDS3143</fullName>
    </submittedName>
</protein>
<evidence type="ECO:0000256" key="2">
    <source>
        <dbReference type="SAM" id="Phobius"/>
    </source>
</evidence>
<dbReference type="EMBL" id="CAJFCJ010000004">
    <property type="protein sequence ID" value="CAD5113980.1"/>
    <property type="molecule type" value="Genomic_DNA"/>
</dbReference>
<keyword evidence="4" id="KW-1185">Reference proteome</keyword>
<reference evidence="3 4" key="1">
    <citation type="submission" date="2020-08" db="EMBL/GenBank/DDBJ databases">
        <authorList>
            <person name="Hejnol A."/>
        </authorList>
    </citation>
    <scope>NUCLEOTIDE SEQUENCE [LARGE SCALE GENOMIC DNA]</scope>
</reference>
<evidence type="ECO:0000313" key="4">
    <source>
        <dbReference type="Proteomes" id="UP000549394"/>
    </source>
</evidence>
<dbReference type="Proteomes" id="UP000549394">
    <property type="component" value="Unassembled WGS sequence"/>
</dbReference>
<keyword evidence="2" id="KW-1133">Transmembrane helix</keyword>
<evidence type="ECO:0000313" key="3">
    <source>
        <dbReference type="EMBL" id="CAD5113980.1"/>
    </source>
</evidence>
<evidence type="ECO:0000256" key="1">
    <source>
        <dbReference type="SAM" id="MobiDB-lite"/>
    </source>
</evidence>
<feature type="region of interest" description="Disordered" evidence="1">
    <location>
        <begin position="130"/>
        <end position="180"/>
    </location>
</feature>
<gene>
    <name evidence="3" type="ORF">DGYR_LOCUS2876</name>
</gene>
<proteinExistence type="predicted"/>